<dbReference type="Proteomes" id="UP000239649">
    <property type="component" value="Unassembled WGS sequence"/>
</dbReference>
<dbReference type="GO" id="GO:0040029">
    <property type="term" value="P:epigenetic regulation of gene expression"/>
    <property type="evidence" value="ECO:0007669"/>
    <property type="project" value="TreeGrafter"/>
</dbReference>
<dbReference type="PANTHER" id="PTHR10625">
    <property type="entry name" value="HISTONE DEACETYLASE HDAC1-RELATED"/>
    <property type="match status" value="1"/>
</dbReference>
<organism evidence="3 4">
    <name type="scientific">Micractinium conductrix</name>
    <dbReference type="NCBI Taxonomy" id="554055"/>
    <lineage>
        <taxon>Eukaryota</taxon>
        <taxon>Viridiplantae</taxon>
        <taxon>Chlorophyta</taxon>
        <taxon>core chlorophytes</taxon>
        <taxon>Trebouxiophyceae</taxon>
        <taxon>Chlorellales</taxon>
        <taxon>Chlorellaceae</taxon>
        <taxon>Chlorella clade</taxon>
        <taxon>Micractinium</taxon>
    </lineage>
</organism>
<evidence type="ECO:0000313" key="4">
    <source>
        <dbReference type="Proteomes" id="UP000239649"/>
    </source>
</evidence>
<dbReference type="AlphaFoldDB" id="A0A2P6VAN6"/>
<protein>
    <submittedName>
        <fullName evidence="3">Class III RPD3 type histone deacetylase</fullName>
    </submittedName>
</protein>
<evidence type="ECO:0000313" key="3">
    <source>
        <dbReference type="EMBL" id="PSC71162.1"/>
    </source>
</evidence>
<dbReference type="CDD" id="cd09993">
    <property type="entry name" value="HDAC_classIV"/>
    <property type="match status" value="1"/>
</dbReference>
<dbReference type="Gene3D" id="3.40.800.20">
    <property type="entry name" value="Histone deacetylase domain"/>
    <property type="match status" value="1"/>
</dbReference>
<comment type="caution">
    <text evidence="3">The sequence shown here is derived from an EMBL/GenBank/DDBJ whole genome shotgun (WGS) entry which is preliminary data.</text>
</comment>
<dbReference type="PRINTS" id="PR01270">
    <property type="entry name" value="HDASUPER"/>
</dbReference>
<evidence type="ECO:0000256" key="1">
    <source>
        <dbReference type="ARBA" id="ARBA00022801"/>
    </source>
</evidence>
<feature type="domain" description="Histone deacetylase" evidence="2">
    <location>
        <begin position="77"/>
        <end position="360"/>
    </location>
</feature>
<dbReference type="GO" id="GO:0004407">
    <property type="term" value="F:histone deacetylase activity"/>
    <property type="evidence" value="ECO:0007669"/>
    <property type="project" value="InterPro"/>
</dbReference>
<gene>
    <name evidence="3" type="ORF">C2E20_5523</name>
</gene>
<dbReference type="SUPFAM" id="SSF52768">
    <property type="entry name" value="Arginase/deacetylase"/>
    <property type="match status" value="1"/>
</dbReference>
<keyword evidence="4" id="KW-1185">Reference proteome</keyword>
<dbReference type="PANTHER" id="PTHR10625:SF23">
    <property type="entry name" value="HISTONE DEACETYLASE 11"/>
    <property type="match status" value="1"/>
</dbReference>
<dbReference type="Pfam" id="PF00850">
    <property type="entry name" value="Hist_deacetyl"/>
    <property type="match status" value="1"/>
</dbReference>
<dbReference type="InterPro" id="IPR023801">
    <property type="entry name" value="His_deacetylse_dom"/>
</dbReference>
<dbReference type="OrthoDB" id="437693at2759"/>
<dbReference type="InterPro" id="IPR000286">
    <property type="entry name" value="HDACs"/>
</dbReference>
<dbReference type="GO" id="GO:0000118">
    <property type="term" value="C:histone deacetylase complex"/>
    <property type="evidence" value="ECO:0007669"/>
    <property type="project" value="TreeGrafter"/>
</dbReference>
<keyword evidence="1" id="KW-0378">Hydrolase</keyword>
<accession>A0A2P6VAN6</accession>
<dbReference type="STRING" id="554055.A0A2P6VAN6"/>
<name>A0A2P6VAN6_9CHLO</name>
<dbReference type="InterPro" id="IPR044150">
    <property type="entry name" value="HDAC_classIV"/>
</dbReference>
<dbReference type="GO" id="GO:0016787">
    <property type="term" value="F:hydrolase activity"/>
    <property type="evidence" value="ECO:0007669"/>
    <property type="project" value="UniProtKB-KW"/>
</dbReference>
<dbReference type="EMBL" id="LHPF02000016">
    <property type="protein sequence ID" value="PSC71162.1"/>
    <property type="molecule type" value="Genomic_DNA"/>
</dbReference>
<proteinExistence type="predicted"/>
<evidence type="ECO:0000259" key="2">
    <source>
        <dbReference type="Pfam" id="PF00850"/>
    </source>
</evidence>
<dbReference type="InterPro" id="IPR037138">
    <property type="entry name" value="His_deacetylse_dom_sf"/>
</dbReference>
<reference evidence="3 4" key="1">
    <citation type="journal article" date="2018" name="Plant J.">
        <title>Genome sequences of Chlorella sorokiniana UTEX 1602 and Micractinium conductrix SAG 241.80: implications to maltose excretion by a green alga.</title>
        <authorList>
            <person name="Arriola M.B."/>
            <person name="Velmurugan N."/>
            <person name="Zhang Y."/>
            <person name="Plunkett M.H."/>
            <person name="Hondzo H."/>
            <person name="Barney B.M."/>
        </authorList>
    </citation>
    <scope>NUCLEOTIDE SEQUENCE [LARGE SCALE GENOMIC DNA]</scope>
    <source>
        <strain evidence="3 4">SAG 241.80</strain>
    </source>
</reference>
<dbReference type="InterPro" id="IPR023696">
    <property type="entry name" value="Ureohydrolase_dom_sf"/>
</dbReference>
<sequence>MGARHSSSAAGAAAADAPAGALDERRRSSFAACARPDIATTIRDKYGDLGGWPAADKLPVVYNEAYNIGFWGLEKLHPFDSKKFRRVLALLEAGGVLRRQQLVQASEASQAVLQEVHTPRYLAKLNSSSFTVAQVTELAPLVFLPPFLLRKKVLQPMATMAGGSMLAAALAMERGWAINLGGGMHHAAPDAGGGWCPYADIHLALRRLRVASGGAATRFLYVDLDVHQGNGVERCKLHFGEAEQVYIVDVYNGRAYPWDTEAKRAINQRVELEPGTGDDQYLGALAGALARAFEEFPNPDLLIYNAGTDILQGDPLGRLGVSPGGVVQRDRLVWATAVAHRTPILQLLSGGYTPASTPVIARCIETLFNEFGLGADVGTG</sequence>